<dbReference type="eggNOG" id="COG0743">
    <property type="taxonomic scope" value="Bacteria"/>
</dbReference>
<dbReference type="InterPro" id="IPR026877">
    <property type="entry name" value="DXPR_C"/>
</dbReference>
<evidence type="ECO:0000256" key="8">
    <source>
        <dbReference type="ARBA" id="ARBA00023211"/>
    </source>
</evidence>
<evidence type="ECO:0000256" key="12">
    <source>
        <dbReference type="HAMAP-Rule" id="MF_00183"/>
    </source>
</evidence>
<dbReference type="GO" id="GO:0016853">
    <property type="term" value="F:isomerase activity"/>
    <property type="evidence" value="ECO:0007669"/>
    <property type="project" value="UniProtKB-KW"/>
</dbReference>
<dbReference type="GO" id="GO:0070402">
    <property type="term" value="F:NADPH binding"/>
    <property type="evidence" value="ECO:0007669"/>
    <property type="project" value="InterPro"/>
</dbReference>
<feature type="binding site" evidence="12">
    <location>
        <position position="128"/>
    </location>
    <ligand>
        <name>NADPH</name>
        <dbReference type="ChEBI" id="CHEBI:57783"/>
    </ligand>
</feature>
<dbReference type="Gene3D" id="1.10.1740.10">
    <property type="match status" value="1"/>
</dbReference>
<feature type="binding site" evidence="12">
    <location>
        <position position="152"/>
    </location>
    <ligand>
        <name>Mn(2+)</name>
        <dbReference type="ChEBI" id="CHEBI:29035"/>
    </ligand>
</feature>
<feature type="binding site" evidence="12">
    <location>
        <position position="17"/>
    </location>
    <ligand>
        <name>NADPH</name>
        <dbReference type="ChEBI" id="CHEBI:57783"/>
    </ligand>
</feature>
<dbReference type="PIRSF" id="PIRSF006205">
    <property type="entry name" value="Dxp_reductismrs"/>
    <property type="match status" value="1"/>
</dbReference>
<dbReference type="PANTHER" id="PTHR30525">
    <property type="entry name" value="1-DEOXY-D-XYLULOSE 5-PHOSPHATE REDUCTOISOMERASE"/>
    <property type="match status" value="1"/>
</dbReference>
<dbReference type="Pfam" id="PF13288">
    <property type="entry name" value="DXPR_C"/>
    <property type="match status" value="1"/>
</dbReference>
<keyword evidence="9 12" id="KW-0414">Isoprene biosynthesis</keyword>
<dbReference type="STRING" id="517417.Cpar_0071"/>
<comment type="cofactor">
    <cofactor evidence="12">
        <name>Mg(2+)</name>
        <dbReference type="ChEBI" id="CHEBI:18420"/>
    </cofactor>
    <cofactor evidence="12">
        <name>Mn(2+)</name>
        <dbReference type="ChEBI" id="CHEBI:29035"/>
    </cofactor>
</comment>
<dbReference type="NCBIfam" id="NF009114">
    <property type="entry name" value="PRK12464.1"/>
    <property type="match status" value="1"/>
</dbReference>
<keyword evidence="6 12" id="KW-0521">NADP</keyword>
<feature type="binding site" evidence="12">
    <location>
        <position position="178"/>
    </location>
    <ligand>
        <name>1-deoxy-D-xylulose 5-phosphate</name>
        <dbReference type="ChEBI" id="CHEBI:57792"/>
    </ligand>
</feature>
<comment type="function">
    <text evidence="12">Catalyzes the NADPH-dependent rearrangement and reduction of 1-deoxy-D-xylulose-5-phosphate (DXP) to 2-C-methyl-D-erythritol 4-phosphate (MEP).</text>
</comment>
<dbReference type="HAMAP" id="MF_00183">
    <property type="entry name" value="DXP_reductoisom"/>
    <property type="match status" value="1"/>
</dbReference>
<evidence type="ECO:0000256" key="11">
    <source>
        <dbReference type="ARBA" id="ARBA00071224"/>
    </source>
</evidence>
<evidence type="ECO:0000259" key="14">
    <source>
        <dbReference type="Pfam" id="PF08436"/>
    </source>
</evidence>
<dbReference type="PANTHER" id="PTHR30525:SF0">
    <property type="entry name" value="1-DEOXY-D-XYLULOSE 5-PHOSPHATE REDUCTOISOMERASE, CHLOROPLASTIC"/>
    <property type="match status" value="1"/>
</dbReference>
<dbReference type="GO" id="GO:0030145">
    <property type="term" value="F:manganese ion binding"/>
    <property type="evidence" value="ECO:0007669"/>
    <property type="project" value="TreeGrafter"/>
</dbReference>
<dbReference type="FunFam" id="1.10.1740.10:FF:000004">
    <property type="entry name" value="1-deoxy-D-xylulose 5-phosphate reductoisomerase"/>
    <property type="match status" value="1"/>
</dbReference>
<feature type="binding site" evidence="12">
    <location>
        <position position="154"/>
    </location>
    <ligand>
        <name>Mn(2+)</name>
        <dbReference type="ChEBI" id="CHEBI:29035"/>
    </ligand>
</feature>
<dbReference type="EMBL" id="CP001099">
    <property type="protein sequence ID" value="ACF10499.1"/>
    <property type="molecule type" value="Genomic_DNA"/>
</dbReference>
<evidence type="ECO:0000256" key="9">
    <source>
        <dbReference type="ARBA" id="ARBA00023229"/>
    </source>
</evidence>
<dbReference type="Pfam" id="PF08436">
    <property type="entry name" value="DXP_redisom_C"/>
    <property type="match status" value="1"/>
</dbReference>
<feature type="binding site" evidence="12">
    <location>
        <position position="40"/>
    </location>
    <ligand>
        <name>NADPH</name>
        <dbReference type="ChEBI" id="CHEBI:57783"/>
    </ligand>
</feature>
<feature type="binding site" evidence="12">
    <location>
        <position position="214"/>
    </location>
    <ligand>
        <name>1-deoxy-D-xylulose 5-phosphate</name>
        <dbReference type="ChEBI" id="CHEBI:57792"/>
    </ligand>
</feature>
<evidence type="ECO:0000313" key="16">
    <source>
        <dbReference type="EMBL" id="ACF10499.1"/>
    </source>
</evidence>
<feature type="binding site" evidence="12">
    <location>
        <position position="153"/>
    </location>
    <ligand>
        <name>1-deoxy-D-xylulose 5-phosphate</name>
        <dbReference type="ChEBI" id="CHEBI:57792"/>
    </ligand>
</feature>
<keyword evidence="5 12" id="KW-0479">Metal-binding</keyword>
<feature type="binding site" evidence="12">
    <location>
        <position position="154"/>
    </location>
    <ligand>
        <name>1-deoxy-D-xylulose 5-phosphate</name>
        <dbReference type="ChEBI" id="CHEBI:57792"/>
    </ligand>
</feature>
<keyword evidence="7 12" id="KW-0560">Oxidoreductase</keyword>
<keyword evidence="8 12" id="KW-0464">Manganese</keyword>
<evidence type="ECO:0000256" key="3">
    <source>
        <dbReference type="ARBA" id="ARBA00006825"/>
    </source>
</evidence>
<feature type="binding site" evidence="12">
    <location>
        <position position="201"/>
    </location>
    <ligand>
        <name>1-deoxy-D-xylulose 5-phosphate</name>
        <dbReference type="ChEBI" id="CHEBI:57792"/>
    </ligand>
</feature>
<dbReference type="InterPro" id="IPR003821">
    <property type="entry name" value="DXP_reductoisomerase"/>
</dbReference>
<evidence type="ECO:0000313" key="17">
    <source>
        <dbReference type="Proteomes" id="UP000008811"/>
    </source>
</evidence>
<feature type="binding site" evidence="12">
    <location>
        <position position="16"/>
    </location>
    <ligand>
        <name>NADPH</name>
        <dbReference type="ChEBI" id="CHEBI:57783"/>
    </ligand>
</feature>
<dbReference type="UniPathway" id="UPA00056">
    <property type="reaction ID" value="UER00092"/>
</dbReference>
<evidence type="ECO:0000256" key="1">
    <source>
        <dbReference type="ARBA" id="ARBA00001941"/>
    </source>
</evidence>
<dbReference type="InterPro" id="IPR036291">
    <property type="entry name" value="NAD(P)-bd_dom_sf"/>
</dbReference>
<feature type="domain" description="1-deoxy-D-xylulose 5-phosphate reductoisomerase N-terminal" evidence="13">
    <location>
        <begin position="8"/>
        <end position="134"/>
    </location>
</feature>
<comment type="pathway">
    <text evidence="2 12">Isoprenoid biosynthesis; isopentenyl diphosphate biosynthesis via DXP pathway; isopentenyl diphosphate from 1-deoxy-D-xylulose 5-phosphate: step 1/6.</text>
</comment>
<dbReference type="Proteomes" id="UP000008811">
    <property type="component" value="Chromosome"/>
</dbReference>
<feature type="binding site" evidence="12">
    <location>
        <position position="220"/>
    </location>
    <ligand>
        <name>1-deoxy-D-xylulose 5-phosphate</name>
        <dbReference type="ChEBI" id="CHEBI:57792"/>
    </ligand>
</feature>
<feature type="domain" description="DXP reductoisomerase C-terminal" evidence="15">
    <location>
        <begin position="263"/>
        <end position="379"/>
    </location>
</feature>
<feature type="binding site" evidence="12">
    <location>
        <position position="15"/>
    </location>
    <ligand>
        <name>NADPH</name>
        <dbReference type="ChEBI" id="CHEBI:57783"/>
    </ligand>
</feature>
<evidence type="ECO:0000259" key="13">
    <source>
        <dbReference type="Pfam" id="PF02670"/>
    </source>
</evidence>
<dbReference type="NCBIfam" id="TIGR00243">
    <property type="entry name" value="Dxr"/>
    <property type="match status" value="1"/>
</dbReference>
<reference evidence="16" key="1">
    <citation type="submission" date="2008-06" db="EMBL/GenBank/DDBJ databases">
        <title>Complete sequence of Chlorobaculum parvum NCIB 8327.</title>
        <authorList>
            <consortium name="US DOE Joint Genome Institute"/>
            <person name="Lucas S."/>
            <person name="Copeland A."/>
            <person name="Lapidus A."/>
            <person name="Glavina del Rio T."/>
            <person name="Dalin E."/>
            <person name="Tice H."/>
            <person name="Bruce D."/>
            <person name="Goodwin L."/>
            <person name="Pitluck S."/>
            <person name="Schmutz J."/>
            <person name="Larimer F."/>
            <person name="Land M."/>
            <person name="Hauser L."/>
            <person name="Kyrpides N."/>
            <person name="Mikhailova N."/>
            <person name="Zhao F."/>
            <person name="Li T."/>
            <person name="Liu Z."/>
            <person name="Overmann J."/>
            <person name="Bryant D.A."/>
            <person name="Richardson P."/>
        </authorList>
    </citation>
    <scope>NUCLEOTIDE SEQUENCE [LARGE SCALE GENOMIC DNA]</scope>
    <source>
        <strain evidence="16">NCIB 8327</strain>
    </source>
</reference>
<comment type="caution">
    <text evidence="12">Lacks conserved residue(s) required for the propagation of feature annotation.</text>
</comment>
<evidence type="ECO:0000256" key="10">
    <source>
        <dbReference type="ARBA" id="ARBA00048543"/>
    </source>
</evidence>
<dbReference type="HOGENOM" id="CLU_035714_0_1_10"/>
<keyword evidence="17" id="KW-1185">Reference proteome</keyword>
<proteinExistence type="inferred from homology"/>
<feature type="binding site" evidence="12">
    <location>
        <position position="223"/>
    </location>
    <ligand>
        <name>1-deoxy-D-xylulose 5-phosphate</name>
        <dbReference type="ChEBI" id="CHEBI:57792"/>
    </ligand>
</feature>
<evidence type="ECO:0000256" key="5">
    <source>
        <dbReference type="ARBA" id="ARBA00022723"/>
    </source>
</evidence>
<feature type="binding site" evidence="12">
    <location>
        <position position="14"/>
    </location>
    <ligand>
        <name>NADPH</name>
        <dbReference type="ChEBI" id="CHEBI:57783"/>
    </ligand>
</feature>
<feature type="binding site" evidence="12">
    <location>
        <position position="127"/>
    </location>
    <ligand>
        <name>1-deoxy-D-xylulose 5-phosphate</name>
        <dbReference type="ChEBI" id="CHEBI:57792"/>
    </ligand>
</feature>
<gene>
    <name evidence="12" type="primary">dxr</name>
    <name evidence="16" type="ordered locus">Cpar_0071</name>
</gene>
<dbReference type="SUPFAM" id="SSF69055">
    <property type="entry name" value="1-deoxy-D-xylulose-5-phosphate reductoisomerase, C-terminal domain"/>
    <property type="match status" value="1"/>
</dbReference>
<comment type="catalytic activity">
    <reaction evidence="10">
        <text>2-C-methyl-D-erythritol 4-phosphate + NADP(+) = 1-deoxy-D-xylulose 5-phosphate + NADPH + H(+)</text>
        <dbReference type="Rhea" id="RHEA:13717"/>
        <dbReference type="ChEBI" id="CHEBI:15378"/>
        <dbReference type="ChEBI" id="CHEBI:57783"/>
        <dbReference type="ChEBI" id="CHEBI:57792"/>
        <dbReference type="ChEBI" id="CHEBI:58262"/>
        <dbReference type="ChEBI" id="CHEBI:58349"/>
        <dbReference type="EC" id="1.1.1.267"/>
    </reaction>
    <physiologicalReaction direction="right-to-left" evidence="10">
        <dbReference type="Rhea" id="RHEA:13719"/>
    </physiologicalReaction>
</comment>
<dbReference type="KEGG" id="cpc:Cpar_0071"/>
<accession>B3QRH9</accession>
<dbReference type="SUPFAM" id="SSF51735">
    <property type="entry name" value="NAD(P)-binding Rossmann-fold domains"/>
    <property type="match status" value="1"/>
</dbReference>
<name>B3QRH9_CHLP8</name>
<comment type="similarity">
    <text evidence="3 12">Belongs to the DXR family.</text>
</comment>
<dbReference type="EC" id="1.1.1.267" evidence="4 12"/>
<evidence type="ECO:0000256" key="7">
    <source>
        <dbReference type="ARBA" id="ARBA00023002"/>
    </source>
</evidence>
<feature type="binding site" evidence="12">
    <location>
        <position position="223"/>
    </location>
    <ligand>
        <name>Mn(2+)</name>
        <dbReference type="ChEBI" id="CHEBI:29035"/>
    </ligand>
</feature>
<dbReference type="InterPro" id="IPR013512">
    <property type="entry name" value="DXP_reductoisomerase_N"/>
</dbReference>
<feature type="binding site" evidence="12">
    <location>
        <position position="126"/>
    </location>
    <ligand>
        <name>NADPH</name>
        <dbReference type="ChEBI" id="CHEBI:57783"/>
    </ligand>
</feature>
<dbReference type="Pfam" id="PF02670">
    <property type="entry name" value="DXP_reductoisom"/>
    <property type="match status" value="1"/>
</dbReference>
<feature type="binding site" evidence="12">
    <location>
        <position position="207"/>
    </location>
    <ligand>
        <name>NADPH</name>
        <dbReference type="ChEBI" id="CHEBI:57783"/>
    </ligand>
</feature>
<sequence length="386" mass="41492">MSLTMKSLSILGSTGSIGLSTLDVVRRHPGRFSVAALAEGHDVELLSQQIAEFRPSLVSVRDEESRERLKGLLGEHKPEILCGLDGAAEVASVDGADMVVSAIVGAAGLVPTVRAIEAGKDIALANKETLVVAGQLVSDLVKKHGVKLLPVDSEHSAIFQSLVGHRTEDIDRIILTASGGPFRKTPAEELKNVGPEQALKHPQWSMGAKITIDSATLMNKGLEVIEAHWLFNMPAEKIGVVVHPQSIIHSMVEYLDGCVIAQLGVPDMRAPIAYALSYPERCETGIGKLDLAKVGTLTFEEPDMERFPALRLAFDALKAGQTYPAVLNAANEIAVAAFLDKKIGFTAIADTVDKTMQAHEAWTPVTLDEYIQADKWARETAKQLIG</sequence>
<dbReference type="SUPFAM" id="SSF55347">
    <property type="entry name" value="Glyceraldehyde-3-phosphate dehydrogenase-like, C-terminal domain"/>
    <property type="match status" value="1"/>
</dbReference>
<keyword evidence="12" id="KW-0460">Magnesium</keyword>
<dbReference type="GO" id="GO:0030604">
    <property type="term" value="F:1-deoxy-D-xylulose-5-phosphate reductoisomerase activity"/>
    <property type="evidence" value="ECO:0007669"/>
    <property type="project" value="UniProtKB-UniRule"/>
</dbReference>
<protein>
    <recommendedName>
        <fullName evidence="11 12">1-deoxy-D-xylulose 5-phosphate reductoisomerase</fullName>
        <shortName evidence="12">DXP reductoisomerase</shortName>
        <ecNumber evidence="4 12">1.1.1.267</ecNumber>
    </recommendedName>
    <alternativeName>
        <fullName evidence="12">1-deoxyxylulose-5-phosphate reductoisomerase</fullName>
    </alternativeName>
    <alternativeName>
        <fullName evidence="12">2-C-methyl-D-erythritol 4-phosphate synthase</fullName>
    </alternativeName>
</protein>
<dbReference type="Gene3D" id="3.40.50.720">
    <property type="entry name" value="NAD(P)-binding Rossmann-like Domain"/>
    <property type="match status" value="1"/>
</dbReference>
<evidence type="ECO:0000256" key="4">
    <source>
        <dbReference type="ARBA" id="ARBA00012366"/>
    </source>
</evidence>
<evidence type="ECO:0000259" key="15">
    <source>
        <dbReference type="Pfam" id="PF13288"/>
    </source>
</evidence>
<feature type="binding site" evidence="12">
    <location>
        <position position="219"/>
    </location>
    <ligand>
        <name>1-deoxy-D-xylulose 5-phosphate</name>
        <dbReference type="ChEBI" id="CHEBI:57792"/>
    </ligand>
</feature>
<dbReference type="FunFam" id="3.40.50.720:FF:000045">
    <property type="entry name" value="1-deoxy-D-xylulose 5-phosphate reductoisomerase"/>
    <property type="match status" value="1"/>
</dbReference>
<organism evidence="16 17">
    <name type="scientific">Chlorobaculum parvum (strain DSM 263 / NCIMB 8327)</name>
    <name type="common">Chlorobium vibrioforme subsp. thiosulfatophilum</name>
    <dbReference type="NCBI Taxonomy" id="517417"/>
    <lineage>
        <taxon>Bacteria</taxon>
        <taxon>Pseudomonadati</taxon>
        <taxon>Chlorobiota</taxon>
        <taxon>Chlorobiia</taxon>
        <taxon>Chlorobiales</taxon>
        <taxon>Chlorobiaceae</taxon>
        <taxon>Chlorobaculum</taxon>
    </lineage>
</organism>
<evidence type="ECO:0000256" key="6">
    <source>
        <dbReference type="ARBA" id="ARBA00022857"/>
    </source>
</evidence>
<dbReference type="InterPro" id="IPR013644">
    <property type="entry name" value="DXP_reductoisomerase_C"/>
</dbReference>
<comment type="cofactor">
    <cofactor evidence="1">
        <name>Co(2+)</name>
        <dbReference type="ChEBI" id="CHEBI:48828"/>
    </cofactor>
</comment>
<evidence type="ECO:0000256" key="2">
    <source>
        <dbReference type="ARBA" id="ARBA00005094"/>
    </source>
</evidence>
<dbReference type="InterPro" id="IPR036169">
    <property type="entry name" value="DXPR_C_sf"/>
</dbReference>
<dbReference type="AlphaFoldDB" id="B3QRH9"/>
<feature type="domain" description="1-deoxy-D-xylulose 5-phosphate reductoisomerase C-terminal" evidence="14">
    <location>
        <begin position="148"/>
        <end position="231"/>
    </location>
</feature>
<dbReference type="GO" id="GO:0051484">
    <property type="term" value="P:isopentenyl diphosphate biosynthetic process, methylerythritol 4-phosphate pathway involved in terpenoid biosynthetic process"/>
    <property type="evidence" value="ECO:0007669"/>
    <property type="project" value="UniProtKB-ARBA"/>
</dbReference>